<comment type="caution">
    <text evidence="1">The sequence shown here is derived from an EMBL/GenBank/DDBJ whole genome shotgun (WGS) entry which is preliminary data.</text>
</comment>
<evidence type="ECO:0000313" key="1">
    <source>
        <dbReference type="EMBL" id="MPM25090.1"/>
    </source>
</evidence>
<sequence length="260" mass="30175">MRSKFSIIYLIILLSFSCSEKGKKNESIESKKHFYICDFPWLRDIKIEPVQNDNYEVVMPITKALINHYIARTTDSLIPINLFKYDNLPFFCPQDTILPDGWKIQFMVKNDSTKYHDVYIRCSKNEKSYVFFCQEFPSWRPCFIPNLSGSNTDFIFFRSGCVTTSTILMVLDKNHPENSEMYSPVIDFDIKTNKVIVWSSENGSDLIILDIRSGKTVSIKYNIECNDPINWSSHCVDSVKFSTQNVTVYIASGEIFNAEF</sequence>
<dbReference type="PROSITE" id="PS51257">
    <property type="entry name" value="PROKAR_LIPOPROTEIN"/>
    <property type="match status" value="1"/>
</dbReference>
<accession>A0A644Y9C7</accession>
<gene>
    <name evidence="1" type="ORF">SDC9_71580</name>
</gene>
<reference evidence="1" key="1">
    <citation type="submission" date="2019-08" db="EMBL/GenBank/DDBJ databases">
        <authorList>
            <person name="Kucharzyk K."/>
            <person name="Murdoch R.W."/>
            <person name="Higgins S."/>
            <person name="Loffler F."/>
        </authorList>
    </citation>
    <scope>NUCLEOTIDE SEQUENCE</scope>
</reference>
<dbReference type="AlphaFoldDB" id="A0A644Y9C7"/>
<organism evidence="1">
    <name type="scientific">bioreactor metagenome</name>
    <dbReference type="NCBI Taxonomy" id="1076179"/>
    <lineage>
        <taxon>unclassified sequences</taxon>
        <taxon>metagenomes</taxon>
        <taxon>ecological metagenomes</taxon>
    </lineage>
</organism>
<proteinExistence type="predicted"/>
<dbReference type="EMBL" id="VSSQ01004411">
    <property type="protein sequence ID" value="MPM25090.1"/>
    <property type="molecule type" value="Genomic_DNA"/>
</dbReference>
<protein>
    <submittedName>
        <fullName evidence="1">Uncharacterized protein</fullName>
    </submittedName>
</protein>
<name>A0A644Y9C7_9ZZZZ</name>